<dbReference type="Proteomes" id="UP001501710">
    <property type="component" value="Unassembled WGS sequence"/>
</dbReference>
<name>A0ABP8CK22_9ACTN</name>
<protein>
    <submittedName>
        <fullName evidence="1">Uncharacterized protein</fullName>
    </submittedName>
</protein>
<keyword evidence="2" id="KW-1185">Reference proteome</keyword>
<organism evidence="1 2">
    <name type="scientific">Actinomadura meridiana</name>
    <dbReference type="NCBI Taxonomy" id="559626"/>
    <lineage>
        <taxon>Bacteria</taxon>
        <taxon>Bacillati</taxon>
        <taxon>Actinomycetota</taxon>
        <taxon>Actinomycetes</taxon>
        <taxon>Streptosporangiales</taxon>
        <taxon>Thermomonosporaceae</taxon>
        <taxon>Actinomadura</taxon>
    </lineage>
</organism>
<sequence length="192" mass="20771">MMGTRSLNPGGSMTQEELVQWAKNEQDRLAQLVRDRQEDLGGTLASIAYAPVSAAIEFLRIQAPGSTFLSVAEGAVRATKFDALTAIDQVRGSLDRWVAFVEDGLAQVRPFPVEARIAAATDLMEQVQQLLDDDPRHIAAPVVLAGAALEEFLRSRIEARGLTVTMKPGINTYAGMLRADGDLTAQEAMPFS</sequence>
<comment type="caution">
    <text evidence="1">The sequence shown here is derived from an EMBL/GenBank/DDBJ whole genome shotgun (WGS) entry which is preliminary data.</text>
</comment>
<evidence type="ECO:0000313" key="2">
    <source>
        <dbReference type="Proteomes" id="UP001501710"/>
    </source>
</evidence>
<gene>
    <name evidence="1" type="ORF">GCM10022254_64260</name>
</gene>
<dbReference type="EMBL" id="BAABAS010000023">
    <property type="protein sequence ID" value="GAA4240256.1"/>
    <property type="molecule type" value="Genomic_DNA"/>
</dbReference>
<evidence type="ECO:0000313" key="1">
    <source>
        <dbReference type="EMBL" id="GAA4240256.1"/>
    </source>
</evidence>
<accession>A0ABP8CK22</accession>
<reference evidence="2" key="1">
    <citation type="journal article" date="2019" name="Int. J. Syst. Evol. Microbiol.">
        <title>The Global Catalogue of Microorganisms (GCM) 10K type strain sequencing project: providing services to taxonomists for standard genome sequencing and annotation.</title>
        <authorList>
            <consortium name="The Broad Institute Genomics Platform"/>
            <consortium name="The Broad Institute Genome Sequencing Center for Infectious Disease"/>
            <person name="Wu L."/>
            <person name="Ma J."/>
        </authorList>
    </citation>
    <scope>NUCLEOTIDE SEQUENCE [LARGE SCALE GENOMIC DNA]</scope>
    <source>
        <strain evidence="2">JCM 17440</strain>
    </source>
</reference>
<proteinExistence type="predicted"/>